<gene>
    <name evidence="1" type="ORF">DU484_07880</name>
</gene>
<dbReference type="KEGG" id="haq:DU484_07880"/>
<accession>A0A345EC56</accession>
<proteinExistence type="predicted"/>
<evidence type="ECO:0000313" key="2">
    <source>
        <dbReference type="Proteomes" id="UP000252985"/>
    </source>
</evidence>
<dbReference type="Proteomes" id="UP000252985">
    <property type="component" value="Chromosome"/>
</dbReference>
<dbReference type="GeneID" id="37286888"/>
<sequence>MARIPEVKSITTEDEYIHVRYRDPDQFDQIRTPDWADRVSDSVSEGSEVRMGKREAPDNWVVQSVLIQKNVGEQKAREQADEIIREIES</sequence>
<name>A0A345EC56_9EURY</name>
<organism evidence="1 2">
    <name type="scientific">Haloplanus rubicundus</name>
    <dbReference type="NCBI Taxonomy" id="1547898"/>
    <lineage>
        <taxon>Archaea</taxon>
        <taxon>Methanobacteriati</taxon>
        <taxon>Methanobacteriota</taxon>
        <taxon>Stenosarchaea group</taxon>
        <taxon>Halobacteria</taxon>
        <taxon>Halobacteriales</taxon>
        <taxon>Haloferacaceae</taxon>
        <taxon>Haloplanus</taxon>
    </lineage>
</organism>
<reference evidence="1 2" key="1">
    <citation type="submission" date="2018-07" db="EMBL/GenBank/DDBJ databases">
        <title>Genome sequences of Haloplanus sp. CBA1112.</title>
        <authorList>
            <person name="Kim Y.B."/>
            <person name="Roh S.W."/>
        </authorList>
    </citation>
    <scope>NUCLEOTIDE SEQUENCE [LARGE SCALE GENOMIC DNA]</scope>
    <source>
        <strain evidence="1 2">CBA1112</strain>
    </source>
</reference>
<protein>
    <submittedName>
        <fullName evidence="1">Uncharacterized protein</fullName>
    </submittedName>
</protein>
<dbReference type="EMBL" id="CP031148">
    <property type="protein sequence ID" value="AXG09778.1"/>
    <property type="molecule type" value="Genomic_DNA"/>
</dbReference>
<dbReference type="RefSeq" id="WP_114605623.1">
    <property type="nucleotide sequence ID" value="NZ_CP031148.1"/>
</dbReference>
<dbReference type="AlphaFoldDB" id="A0A345EC56"/>
<evidence type="ECO:0000313" key="1">
    <source>
        <dbReference type="EMBL" id="AXG09778.1"/>
    </source>
</evidence>